<evidence type="ECO:0000313" key="5">
    <source>
        <dbReference type="EMBL" id="ACZ13099.1"/>
    </source>
</evidence>
<dbReference type="Gene3D" id="2.40.160.10">
    <property type="entry name" value="Porin"/>
    <property type="match status" value="1"/>
</dbReference>
<gene>
    <name evidence="5" type="ordered locus">Sdel_2087</name>
</gene>
<dbReference type="InterPro" id="IPR005318">
    <property type="entry name" value="OM_porin_bac"/>
</dbReference>
<dbReference type="GO" id="GO:0016020">
    <property type="term" value="C:membrane"/>
    <property type="evidence" value="ECO:0007669"/>
    <property type="project" value="InterPro"/>
</dbReference>
<reference evidence="5 6" key="2">
    <citation type="journal article" date="2010" name="Stand. Genomic Sci.">
        <title>Complete genome sequence of Sulfurospirillum deleyianum type strain (5175).</title>
        <authorList>
            <person name="Sikorski J."/>
            <person name="Lapidus A."/>
            <person name="Copeland A."/>
            <person name="Glavina Del Rio T."/>
            <person name="Nolan M."/>
            <person name="Lucas S."/>
            <person name="Chen F."/>
            <person name="Tice H."/>
            <person name="Cheng J.F."/>
            <person name="Saunders E."/>
            <person name="Bruce D."/>
            <person name="Goodwin L."/>
            <person name="Pitluck S."/>
            <person name="Ovchinnikova G."/>
            <person name="Pati A."/>
            <person name="Ivanova N."/>
            <person name="Mavromatis K."/>
            <person name="Chen A."/>
            <person name="Palaniappan K."/>
            <person name="Chain P."/>
            <person name="Land M."/>
            <person name="Hauser L."/>
            <person name="Chang Y.J."/>
            <person name="Jeffries C.D."/>
            <person name="Brettin T."/>
            <person name="Detter J.C."/>
            <person name="Han C."/>
            <person name="Rohde M."/>
            <person name="Lang E."/>
            <person name="Spring S."/>
            <person name="Goker M."/>
            <person name="Bristow J."/>
            <person name="Eisen J.A."/>
            <person name="Markowitz V."/>
            <person name="Hugenholtz P."/>
            <person name="Kyrpides N.C."/>
            <person name="Klenk H.P."/>
        </authorList>
    </citation>
    <scope>NUCLEOTIDE SEQUENCE [LARGE SCALE GENOMIC DNA]</scope>
    <source>
        <strain evidence="6">ATCC 51133 / DSM 6946 / 5175</strain>
    </source>
</reference>
<dbReference type="STRING" id="525898.Sdel_2087"/>
<dbReference type="TCDB" id="1.B.25.1.29">
    <property type="family name" value="the outer membrane porin (opr) family"/>
</dbReference>
<organism evidence="5 6">
    <name type="scientific">Sulfurospirillum deleyianum (strain ATCC 51133 / DSM 6946 / 5175)</name>
    <dbReference type="NCBI Taxonomy" id="525898"/>
    <lineage>
        <taxon>Bacteria</taxon>
        <taxon>Pseudomonadati</taxon>
        <taxon>Campylobacterota</taxon>
        <taxon>Epsilonproteobacteria</taxon>
        <taxon>Campylobacterales</taxon>
        <taxon>Sulfurospirillaceae</taxon>
        <taxon>Sulfurospirillum</taxon>
    </lineage>
</organism>
<feature type="signal peptide" evidence="4">
    <location>
        <begin position="1"/>
        <end position="20"/>
    </location>
</feature>
<evidence type="ECO:0000256" key="4">
    <source>
        <dbReference type="SAM" id="SignalP"/>
    </source>
</evidence>
<evidence type="ECO:0000313" key="6">
    <source>
        <dbReference type="Proteomes" id="UP000002222"/>
    </source>
</evidence>
<name>D1B4S9_SULD5</name>
<protein>
    <submittedName>
        <fullName evidence="5">Outer membrane porin</fullName>
    </submittedName>
</protein>
<keyword evidence="3 4" id="KW-0732">Signal</keyword>
<dbReference type="KEGG" id="sdl:Sdel_2087"/>
<comment type="similarity">
    <text evidence="1">Belongs to the outer membrane porin (Opr) (TC 1.B.25) family.</text>
</comment>
<dbReference type="EMBL" id="CP001816">
    <property type="protein sequence ID" value="ACZ13099.1"/>
    <property type="molecule type" value="Genomic_DNA"/>
</dbReference>
<evidence type="ECO:0000256" key="1">
    <source>
        <dbReference type="ARBA" id="ARBA00009075"/>
    </source>
</evidence>
<dbReference type="Pfam" id="PF03573">
    <property type="entry name" value="OprD"/>
    <property type="match status" value="1"/>
</dbReference>
<dbReference type="InterPro" id="IPR023614">
    <property type="entry name" value="Porin_dom_sf"/>
</dbReference>
<keyword evidence="6" id="KW-1185">Reference proteome</keyword>
<proteinExistence type="inferred from homology"/>
<reference evidence="6" key="1">
    <citation type="submission" date="2009-11" db="EMBL/GenBank/DDBJ databases">
        <title>The complete genome of Sulfurospirillum deleyianum DSM 6946.</title>
        <authorList>
            <consortium name="US DOE Joint Genome Institute (JGI-PGF)"/>
            <person name="Lucas S."/>
            <person name="Copeland A."/>
            <person name="Lapidus A."/>
            <person name="Glavina del Rio T."/>
            <person name="Dalin E."/>
            <person name="Tice H."/>
            <person name="Bruce D."/>
            <person name="Goodwin L."/>
            <person name="Pitluck S."/>
            <person name="Kyrpides N."/>
            <person name="Mavromatis K."/>
            <person name="Ivanova N."/>
            <person name="Ovchinnikova G."/>
            <person name="Munk A.C."/>
            <person name="Lu M."/>
            <person name="Brettin T."/>
            <person name="Detter J.C."/>
            <person name="Han C."/>
            <person name="Tapia R."/>
            <person name="Larimer F."/>
            <person name="Land M."/>
            <person name="Hauser L."/>
            <person name="Markowitz V."/>
            <person name="Cheng J.F."/>
            <person name="Hugenholtz P."/>
            <person name="Woyke T."/>
            <person name="Wu D."/>
            <person name="Aumann P."/>
            <person name="Schneider S."/>
            <person name="Lang E."/>
            <person name="Spring S."/>
            <person name="Klenk H.P."/>
            <person name="Eisen J.A."/>
        </authorList>
    </citation>
    <scope>NUCLEOTIDE SEQUENCE [LARGE SCALE GENOMIC DNA]</scope>
    <source>
        <strain evidence="6">ATCC 51133 / DSM 6946 / 5175</strain>
    </source>
</reference>
<feature type="chain" id="PRO_5003020197" evidence="4">
    <location>
        <begin position="21"/>
        <end position="452"/>
    </location>
</feature>
<evidence type="ECO:0000256" key="3">
    <source>
        <dbReference type="ARBA" id="ARBA00022729"/>
    </source>
</evidence>
<dbReference type="RefSeq" id="WP_012857844.1">
    <property type="nucleotide sequence ID" value="NC_013512.1"/>
</dbReference>
<keyword evidence="2" id="KW-0813">Transport</keyword>
<dbReference type="HOGENOM" id="CLU_052660_0_0_7"/>
<evidence type="ECO:0000256" key="2">
    <source>
        <dbReference type="ARBA" id="ARBA00022448"/>
    </source>
</evidence>
<dbReference type="eggNOG" id="COG4773">
    <property type="taxonomic scope" value="Bacteria"/>
</dbReference>
<dbReference type="AlphaFoldDB" id="D1B4S9"/>
<accession>D1B4S9</accession>
<dbReference type="Proteomes" id="UP000002222">
    <property type="component" value="Chromosome"/>
</dbReference>
<sequence length="452" mass="49232" precursor="true">MKLVKLSLAALITLGTMANAADTLADAFKNGKATGELRFVYTAGSESDAEVQTNPVNNVNVGSVAAELKYVTDSLYGFKLGMAFQSAHDLGFHENDNTSTGAAQIASEDDERNSVSTTLLSEAYIQYTYSKSNIMIGRQKIKTPLIMTSTAFALEDSFDAAVITVNEIPDTMVKLMYIQDWQMRYGSDARNTPTQKDDHFKDGIYSLFFVNKSIKNLKIDGQYLKTNENEMIYDAPVFMGEGGYDEYYLQAEYKLPISFPLSLAMTYAGADYDTGVKAAPVSAVPDAGGDNARLYGFKVGTELSGIKLNVAYTTMDDEANFPGTLGHVPDAVAYTDMLTNNAIFAGVDAYSIEAIYGFGVPGLSSALKYAHYEQSDEGYLNSGHGATNRMNLDGADEINIDLKYAFSGALKGFSARLWAGYGIYDNPTSATGVTSSSDDDFLYGRFYLKYNF</sequence>
<dbReference type="OrthoDB" id="9125at2"/>